<dbReference type="InterPro" id="IPR012291">
    <property type="entry name" value="CBM2_carb-bd_dom_sf"/>
</dbReference>
<dbReference type="RefSeq" id="WP_208196267.1">
    <property type="nucleotide sequence ID" value="NZ_CP076023.1"/>
</dbReference>
<keyword evidence="1" id="KW-0378">Hydrolase</keyword>
<dbReference type="Gene3D" id="2.60.120.200">
    <property type="match status" value="1"/>
</dbReference>
<keyword evidence="2" id="KW-0326">Glycosidase</keyword>
<feature type="compositionally biased region" description="Pro residues" evidence="3">
    <location>
        <begin position="159"/>
        <end position="200"/>
    </location>
</feature>
<keyword evidence="7" id="KW-1185">Reference proteome</keyword>
<dbReference type="InterPro" id="IPR001919">
    <property type="entry name" value="CBD2"/>
</dbReference>
<organism evidence="6 7">
    <name type="scientific">Cellulomonas dongxiuzhuiae</name>
    <dbReference type="NCBI Taxonomy" id="2819979"/>
    <lineage>
        <taxon>Bacteria</taxon>
        <taxon>Bacillati</taxon>
        <taxon>Actinomycetota</taxon>
        <taxon>Actinomycetes</taxon>
        <taxon>Micrococcales</taxon>
        <taxon>Cellulomonadaceae</taxon>
        <taxon>Cellulomonas</taxon>
    </lineage>
</organism>
<keyword evidence="4" id="KW-0732">Signal</keyword>
<dbReference type="Proteomes" id="UP000679335">
    <property type="component" value="Chromosome"/>
</dbReference>
<evidence type="ECO:0000313" key="7">
    <source>
        <dbReference type="Proteomes" id="UP000679335"/>
    </source>
</evidence>
<feature type="signal peptide" evidence="4">
    <location>
        <begin position="1"/>
        <end position="22"/>
    </location>
</feature>
<gene>
    <name evidence="6" type="ORF">KKR89_15715</name>
</gene>
<evidence type="ECO:0000313" key="6">
    <source>
        <dbReference type="EMBL" id="QWC15708.1"/>
    </source>
</evidence>
<proteinExistence type="predicted"/>
<evidence type="ECO:0000256" key="2">
    <source>
        <dbReference type="ARBA" id="ARBA00023295"/>
    </source>
</evidence>
<dbReference type="InterPro" id="IPR008965">
    <property type="entry name" value="CBM2/CBM3_carb-bd_dom_sf"/>
</dbReference>
<dbReference type="PROSITE" id="PS51173">
    <property type="entry name" value="CBM2"/>
    <property type="match status" value="1"/>
</dbReference>
<evidence type="ECO:0000256" key="4">
    <source>
        <dbReference type="SAM" id="SignalP"/>
    </source>
</evidence>
<protein>
    <submittedName>
        <fullName evidence="6">Cellulose-binding domain-containing protein</fullName>
    </submittedName>
</protein>
<reference evidence="6 7" key="1">
    <citation type="submission" date="2021-05" db="EMBL/GenBank/DDBJ databases">
        <title>Novel species in genus Cellulomonas.</title>
        <authorList>
            <person name="Zhang G."/>
        </authorList>
    </citation>
    <scope>NUCLEOTIDE SEQUENCE [LARGE SCALE GENOMIC DNA]</scope>
    <source>
        <strain evidence="7">zg-ZUI157</strain>
    </source>
</reference>
<evidence type="ECO:0000256" key="3">
    <source>
        <dbReference type="SAM" id="MobiDB-lite"/>
    </source>
</evidence>
<feature type="region of interest" description="Disordered" evidence="3">
    <location>
        <begin position="314"/>
        <end position="340"/>
    </location>
</feature>
<dbReference type="InterPro" id="IPR006311">
    <property type="entry name" value="TAT_signal"/>
</dbReference>
<dbReference type="PROSITE" id="PS51318">
    <property type="entry name" value="TAT"/>
    <property type="match status" value="1"/>
</dbReference>
<feature type="region of interest" description="Disordered" evidence="3">
    <location>
        <begin position="152"/>
        <end position="211"/>
    </location>
</feature>
<evidence type="ECO:0000259" key="5">
    <source>
        <dbReference type="PROSITE" id="PS51173"/>
    </source>
</evidence>
<dbReference type="Gene3D" id="2.60.40.290">
    <property type="match status" value="1"/>
</dbReference>
<evidence type="ECO:0000256" key="1">
    <source>
        <dbReference type="ARBA" id="ARBA00022801"/>
    </source>
</evidence>
<dbReference type="Pfam" id="PF21340">
    <property type="entry name" value="Polysacc_lyase-like"/>
    <property type="match status" value="1"/>
</dbReference>
<dbReference type="SMART" id="SM00637">
    <property type="entry name" value="CBD_II"/>
    <property type="match status" value="1"/>
</dbReference>
<dbReference type="EMBL" id="CP076023">
    <property type="protein sequence ID" value="QWC15708.1"/>
    <property type="molecule type" value="Genomic_DNA"/>
</dbReference>
<dbReference type="SUPFAM" id="SSF49384">
    <property type="entry name" value="Carbohydrate-binding domain"/>
    <property type="match status" value="1"/>
</dbReference>
<feature type="chain" id="PRO_5045462981" evidence="4">
    <location>
        <begin position="23"/>
        <end position="429"/>
    </location>
</feature>
<dbReference type="Pfam" id="PF00553">
    <property type="entry name" value="CBM_2"/>
    <property type="match status" value="1"/>
</dbReference>
<sequence length="429" mass="45417">MTTRTTARFRALVAGLAAAALAATGLVAALTPPATALSPIYQCSVQEERTNTWSGGFVSELTIMMYVPVSEWTVEWTNSPTQRVTNTWNAQVSGENGVYSFRNVAWNGNVAAQGTFSFGFQGTSSGAWTRPTNITVNGIYCIEYMPPFPSMTPTYTTPAPEPTTPTPTPTREPTPTPTRTPTPTPSVTPTPTPTPTPNPDPGGCSGAFCDGFESQTGTAPAAPWTVVHPDCSGTGTASIDSSVAHSGNRSLRVNGAVGYCNHVFVQASGAVSGTAGQPTYVRFWVRHTTALPASHVTFLAMKDANDGNKDLRMGGQNGALQWNRSSDDATLPEQSPSGVALSKPLPTGQWACIEALVDPAGRLTTWLDGSQVTGLVADGTPTHDIDSQWHNKAWTPRLVDLRLGWESYGDGADTLWYDDVVVASSRTGC</sequence>
<name>A0ABX8GIG4_9CELL</name>
<dbReference type="InterPro" id="IPR048955">
    <property type="entry name" value="Cip1-like_core"/>
</dbReference>
<accession>A0ABX8GIG4</accession>
<feature type="domain" description="CBM2" evidence="5">
    <location>
        <begin position="36"/>
        <end position="144"/>
    </location>
</feature>